<evidence type="ECO:0000313" key="3">
    <source>
        <dbReference type="Proteomes" id="UP000887565"/>
    </source>
</evidence>
<dbReference type="OMA" id="NDFRERC"/>
<dbReference type="InterPro" id="IPR010255">
    <property type="entry name" value="Haem_peroxidase_sf"/>
</dbReference>
<keyword evidence="1" id="KW-0560">Oxidoreductase</keyword>
<protein>
    <submittedName>
        <fullName evidence="4">Peroxidase</fullName>
    </submittedName>
</protein>
<dbReference type="PANTHER" id="PTHR11475">
    <property type="entry name" value="OXIDASE/PEROXIDASE"/>
    <property type="match status" value="1"/>
</dbReference>
<evidence type="ECO:0000256" key="2">
    <source>
        <dbReference type="PIRSR" id="PIRSR619791-2"/>
    </source>
</evidence>
<dbReference type="GO" id="GO:0046872">
    <property type="term" value="F:metal ion binding"/>
    <property type="evidence" value="ECO:0007669"/>
    <property type="project" value="UniProtKB-KW"/>
</dbReference>
<sequence>MNSYYNQLQTTFRKLSNEKLNENTAFIDGSVIYGSSFADMDHLLDHENGHLRRTLFNGQAFPPFSEQAIYDQIYRRFKEVDLFEARKIVGAQMQVIAYRDWLPILLGSDLAPYGGYDPGVDPSISVEFAFGAMRVGHALLRDKTLHATSDGRQSALPTEDDVLRIEKVLFDGGVDTFLNGLMGMSIKRPQFLSPSITERIFGGMDLGAINIQRARDAAVSSYNEARSLCSLSKASTFNDLSSGISNPETRSMMEKLYASPDDIDLYVGLLSEDPSSGLLGPTSACLIADQFKRLRDGDRFFFKNPGIFTNDQLIEIEKTSLSKIICDNADRISLIGTDAFSLSSSQVPCDRLPTIDLTKWEE</sequence>
<reference evidence="4" key="1">
    <citation type="submission" date="2022-11" db="UniProtKB">
        <authorList>
            <consortium name="WormBaseParasite"/>
        </authorList>
    </citation>
    <scope>IDENTIFICATION</scope>
</reference>
<evidence type="ECO:0000313" key="4">
    <source>
        <dbReference type="WBParaSite" id="nRc.2.0.1.t40570-RA"/>
    </source>
</evidence>
<dbReference type="GO" id="GO:0006979">
    <property type="term" value="P:response to oxidative stress"/>
    <property type="evidence" value="ECO:0007669"/>
    <property type="project" value="InterPro"/>
</dbReference>
<dbReference type="Proteomes" id="UP000887565">
    <property type="component" value="Unplaced"/>
</dbReference>
<dbReference type="PANTHER" id="PTHR11475:SF58">
    <property type="entry name" value="PEROXIDASIN"/>
    <property type="match status" value="1"/>
</dbReference>
<accession>A0A915KR58</accession>
<keyword evidence="3" id="KW-1185">Reference proteome</keyword>
<keyword evidence="1" id="KW-0575">Peroxidase</keyword>
<keyword evidence="2" id="KW-0408">Iron</keyword>
<organism evidence="3 4">
    <name type="scientific">Romanomermis culicivorax</name>
    <name type="common">Nematode worm</name>
    <dbReference type="NCBI Taxonomy" id="13658"/>
    <lineage>
        <taxon>Eukaryota</taxon>
        <taxon>Metazoa</taxon>
        <taxon>Ecdysozoa</taxon>
        <taxon>Nematoda</taxon>
        <taxon>Enoplea</taxon>
        <taxon>Dorylaimia</taxon>
        <taxon>Mermithida</taxon>
        <taxon>Mermithoidea</taxon>
        <taxon>Mermithidae</taxon>
        <taxon>Romanomermis</taxon>
    </lineage>
</organism>
<dbReference type="InterPro" id="IPR019791">
    <property type="entry name" value="Haem_peroxidase_animal"/>
</dbReference>
<dbReference type="PRINTS" id="PR00457">
    <property type="entry name" value="ANPEROXIDASE"/>
</dbReference>
<dbReference type="GO" id="GO:0020037">
    <property type="term" value="F:heme binding"/>
    <property type="evidence" value="ECO:0007669"/>
    <property type="project" value="InterPro"/>
</dbReference>
<dbReference type="GO" id="GO:0004601">
    <property type="term" value="F:peroxidase activity"/>
    <property type="evidence" value="ECO:0007669"/>
    <property type="project" value="UniProtKB-KW"/>
</dbReference>
<keyword evidence="2" id="KW-0349">Heme</keyword>
<dbReference type="WBParaSite" id="nRc.2.0.1.t40570-RA">
    <property type="protein sequence ID" value="nRc.2.0.1.t40570-RA"/>
    <property type="gene ID" value="nRc.2.0.1.g40570"/>
</dbReference>
<dbReference type="SUPFAM" id="SSF48113">
    <property type="entry name" value="Heme-dependent peroxidases"/>
    <property type="match status" value="1"/>
</dbReference>
<dbReference type="Pfam" id="PF03098">
    <property type="entry name" value="An_peroxidase"/>
    <property type="match status" value="2"/>
</dbReference>
<dbReference type="InterPro" id="IPR037120">
    <property type="entry name" value="Haem_peroxidase_sf_animal"/>
</dbReference>
<dbReference type="Gene3D" id="1.10.640.10">
    <property type="entry name" value="Haem peroxidase domain superfamily, animal type"/>
    <property type="match status" value="2"/>
</dbReference>
<feature type="binding site" description="axial binding residue" evidence="2">
    <location>
        <position position="137"/>
    </location>
    <ligand>
        <name>heme b</name>
        <dbReference type="ChEBI" id="CHEBI:60344"/>
    </ligand>
    <ligandPart>
        <name>Fe</name>
        <dbReference type="ChEBI" id="CHEBI:18248"/>
    </ligandPart>
</feature>
<evidence type="ECO:0000256" key="1">
    <source>
        <dbReference type="ARBA" id="ARBA00022559"/>
    </source>
</evidence>
<name>A0A915KR58_ROMCU</name>
<proteinExistence type="predicted"/>
<keyword evidence="2" id="KW-0479">Metal-binding</keyword>
<dbReference type="GO" id="GO:0005615">
    <property type="term" value="C:extracellular space"/>
    <property type="evidence" value="ECO:0007669"/>
    <property type="project" value="TreeGrafter"/>
</dbReference>
<dbReference type="AlphaFoldDB" id="A0A915KR58"/>
<dbReference type="PROSITE" id="PS50292">
    <property type="entry name" value="PEROXIDASE_3"/>
    <property type="match status" value="1"/>
</dbReference>